<proteinExistence type="predicted"/>
<feature type="chain" id="PRO_5007284424" description="Secreted protein" evidence="1">
    <location>
        <begin position="22"/>
        <end position="87"/>
    </location>
</feature>
<dbReference type="AlphaFoldDB" id="A0A131Y9L1"/>
<evidence type="ECO:0008006" key="3">
    <source>
        <dbReference type="Google" id="ProtNLM"/>
    </source>
</evidence>
<feature type="signal peptide" evidence="1">
    <location>
        <begin position="1"/>
        <end position="21"/>
    </location>
</feature>
<dbReference type="EMBL" id="GEDV01012543">
    <property type="protein sequence ID" value="JAP76014.1"/>
    <property type="molecule type" value="Transcribed_RNA"/>
</dbReference>
<protein>
    <recommendedName>
        <fullName evidence="3">Secreted protein</fullName>
    </recommendedName>
</protein>
<sequence>MSLYWLLCSLHVLSHICQWSAHLHMVLHAACVLGASPFRVLTRQTVFTQKPPWVLLLVAVSGTVRGRHKNVYVKLIVAGSSKQHFQS</sequence>
<evidence type="ECO:0000256" key="1">
    <source>
        <dbReference type="SAM" id="SignalP"/>
    </source>
</evidence>
<name>A0A131Y9L1_RHIAP</name>
<organism evidence="2">
    <name type="scientific">Rhipicephalus appendiculatus</name>
    <name type="common">Brown ear tick</name>
    <dbReference type="NCBI Taxonomy" id="34631"/>
    <lineage>
        <taxon>Eukaryota</taxon>
        <taxon>Metazoa</taxon>
        <taxon>Ecdysozoa</taxon>
        <taxon>Arthropoda</taxon>
        <taxon>Chelicerata</taxon>
        <taxon>Arachnida</taxon>
        <taxon>Acari</taxon>
        <taxon>Parasitiformes</taxon>
        <taxon>Ixodida</taxon>
        <taxon>Ixodoidea</taxon>
        <taxon>Ixodidae</taxon>
        <taxon>Rhipicephalinae</taxon>
        <taxon>Rhipicephalus</taxon>
        <taxon>Rhipicephalus</taxon>
    </lineage>
</organism>
<evidence type="ECO:0000313" key="2">
    <source>
        <dbReference type="EMBL" id="JAP76014.1"/>
    </source>
</evidence>
<keyword evidence="1" id="KW-0732">Signal</keyword>
<accession>A0A131Y9L1</accession>
<reference evidence="2" key="1">
    <citation type="journal article" date="2016" name="Ticks Tick Borne Dis.">
        <title>De novo assembly and annotation of the salivary gland transcriptome of Rhipicephalus appendiculatus male and female ticks during blood feeding.</title>
        <authorList>
            <person name="de Castro M.H."/>
            <person name="de Klerk D."/>
            <person name="Pienaar R."/>
            <person name="Latif A.A."/>
            <person name="Rees D.J."/>
            <person name="Mans B.J."/>
        </authorList>
    </citation>
    <scope>NUCLEOTIDE SEQUENCE</scope>
    <source>
        <tissue evidence="2">Salivary glands</tissue>
    </source>
</reference>